<keyword evidence="14 17" id="KW-0807">Transducer</keyword>
<evidence type="ECO:0000256" key="3">
    <source>
        <dbReference type="ARBA" id="ARBA00022475"/>
    </source>
</evidence>
<dbReference type="Gene3D" id="1.20.1070.10">
    <property type="entry name" value="Rhodopsin 7-helix transmembrane proteins"/>
    <property type="match status" value="1"/>
</dbReference>
<feature type="region of interest" description="Disordered" evidence="18">
    <location>
        <begin position="13"/>
        <end position="54"/>
    </location>
</feature>
<evidence type="ECO:0000256" key="13">
    <source>
        <dbReference type="ARBA" id="ARBA00023180"/>
    </source>
</evidence>
<feature type="domain" description="G-protein coupled receptors family 1 profile" evidence="20">
    <location>
        <begin position="204"/>
        <end position="457"/>
    </location>
</feature>
<evidence type="ECO:0000313" key="21">
    <source>
        <dbReference type="Proteomes" id="UP000695026"/>
    </source>
</evidence>
<dbReference type="PRINTS" id="PR01428">
    <property type="entry name" value="PROTEASEAR"/>
</dbReference>
<name>A0A9F2WIU9_PYTBI</name>
<dbReference type="GO" id="GO:0007200">
    <property type="term" value="P:phospholipase C-activating G protein-coupled receptor signaling pathway"/>
    <property type="evidence" value="ECO:0007669"/>
    <property type="project" value="TreeGrafter"/>
</dbReference>
<feature type="transmembrane region" description="Helical" evidence="19">
    <location>
        <begin position="265"/>
        <end position="283"/>
    </location>
</feature>
<dbReference type="GO" id="GO:0005886">
    <property type="term" value="C:plasma membrane"/>
    <property type="evidence" value="ECO:0007669"/>
    <property type="project" value="UniProtKB-SubCell"/>
</dbReference>
<dbReference type="PANTHER" id="PTHR24232:SF20">
    <property type="entry name" value="PROTEINASE-ACTIVATED RECEPTOR 1"/>
    <property type="match status" value="1"/>
</dbReference>
<evidence type="ECO:0000256" key="18">
    <source>
        <dbReference type="SAM" id="MobiDB-lite"/>
    </source>
</evidence>
<dbReference type="GO" id="GO:0015057">
    <property type="term" value="F:thrombin-activated receptor activity"/>
    <property type="evidence" value="ECO:0007669"/>
    <property type="project" value="InterPro"/>
</dbReference>
<evidence type="ECO:0000313" key="22">
    <source>
        <dbReference type="RefSeq" id="XP_007436702.2"/>
    </source>
</evidence>
<evidence type="ECO:0000256" key="19">
    <source>
        <dbReference type="SAM" id="Phobius"/>
    </source>
</evidence>
<dbReference type="GeneID" id="103063671"/>
<feature type="transmembrane region" description="Helical" evidence="19">
    <location>
        <begin position="225"/>
        <end position="245"/>
    </location>
</feature>
<keyword evidence="11 16" id="KW-1015">Disulfide bond</keyword>
<keyword evidence="8 17" id="KW-0297">G-protein coupled receptor</keyword>
<dbReference type="GO" id="GO:0035025">
    <property type="term" value="P:positive regulation of Rho protein signal transduction"/>
    <property type="evidence" value="ECO:0007669"/>
    <property type="project" value="TreeGrafter"/>
</dbReference>
<evidence type="ECO:0000256" key="8">
    <source>
        <dbReference type="ARBA" id="ARBA00023040"/>
    </source>
</evidence>
<dbReference type="PRINTS" id="PR00908">
    <property type="entry name" value="THROMBINR"/>
</dbReference>
<dbReference type="PROSITE" id="PS50262">
    <property type="entry name" value="G_PROTEIN_RECEP_F1_2"/>
    <property type="match status" value="1"/>
</dbReference>
<evidence type="ECO:0000256" key="10">
    <source>
        <dbReference type="ARBA" id="ARBA00023136"/>
    </source>
</evidence>
<evidence type="ECO:0000256" key="4">
    <source>
        <dbReference type="ARBA" id="ARBA00022692"/>
    </source>
</evidence>
<evidence type="ECO:0000256" key="16">
    <source>
        <dbReference type="PIRSR" id="PIRSR603912-52"/>
    </source>
</evidence>
<protein>
    <recommendedName>
        <fullName evidence="2">Proteinase-activated receptor 1</fullName>
    </recommendedName>
    <alternativeName>
        <fullName evidence="15">Thrombin receptor</fullName>
    </alternativeName>
</protein>
<dbReference type="OMA" id="TGTINCC"/>
<evidence type="ECO:0000256" key="12">
    <source>
        <dbReference type="ARBA" id="ARBA00023170"/>
    </source>
</evidence>
<keyword evidence="12 17" id="KW-0675">Receptor</keyword>
<dbReference type="InterPro" id="IPR000935">
    <property type="entry name" value="Thrmbn_rcpt"/>
</dbReference>
<dbReference type="CDD" id="cd15369">
    <property type="entry name" value="7tmA_PAR1"/>
    <property type="match status" value="1"/>
</dbReference>
<feature type="transmembrane region" description="Helical" evidence="19">
    <location>
        <begin position="304"/>
        <end position="324"/>
    </location>
</feature>
<dbReference type="PRINTS" id="PR00237">
    <property type="entry name" value="GPCRRHODOPSN"/>
</dbReference>
<feature type="transmembrane region" description="Helical" evidence="19">
    <location>
        <begin position="351"/>
        <end position="378"/>
    </location>
</feature>
<dbReference type="AlphaFoldDB" id="A0A9F2WIU9"/>
<evidence type="ECO:0000256" key="1">
    <source>
        <dbReference type="ARBA" id="ARBA00004651"/>
    </source>
</evidence>
<keyword evidence="21" id="KW-1185">Reference proteome</keyword>
<keyword evidence="6" id="KW-0732">Signal</keyword>
<evidence type="ECO:0000256" key="2">
    <source>
        <dbReference type="ARBA" id="ARBA00019705"/>
    </source>
</evidence>
<dbReference type="InterPro" id="IPR000276">
    <property type="entry name" value="GPCR_Rhodpsn"/>
</dbReference>
<feature type="transmembrane region" description="Helical" evidence="19">
    <location>
        <begin position="192"/>
        <end position="213"/>
    </location>
</feature>
<dbReference type="KEGG" id="pbi:103063671"/>
<evidence type="ECO:0000256" key="9">
    <source>
        <dbReference type="ARBA" id="ARBA00023084"/>
    </source>
</evidence>
<dbReference type="InterPro" id="IPR003912">
    <property type="entry name" value="Protea_act_rcpt"/>
</dbReference>
<feature type="transmembrane region" description="Helical" evidence="19">
    <location>
        <begin position="436"/>
        <end position="460"/>
    </location>
</feature>
<dbReference type="GO" id="GO:0007596">
    <property type="term" value="P:blood coagulation"/>
    <property type="evidence" value="ECO:0007669"/>
    <property type="project" value="UniProtKB-KW"/>
</dbReference>
<gene>
    <name evidence="22" type="primary">F2R</name>
</gene>
<dbReference type="GO" id="GO:0030194">
    <property type="term" value="P:positive regulation of blood coagulation"/>
    <property type="evidence" value="ECO:0007669"/>
    <property type="project" value="TreeGrafter"/>
</dbReference>
<dbReference type="FunFam" id="1.20.1070.10:FF:000040">
    <property type="entry name" value="Coagulation factor 2 (thrombin) receptor"/>
    <property type="match status" value="1"/>
</dbReference>
<keyword evidence="4 17" id="KW-0812">Transmembrane</keyword>
<evidence type="ECO:0000256" key="15">
    <source>
        <dbReference type="ARBA" id="ARBA00031780"/>
    </source>
</evidence>
<evidence type="ECO:0000256" key="5">
    <source>
        <dbReference type="ARBA" id="ARBA00022696"/>
    </source>
</evidence>
<keyword evidence="13" id="KW-0325">Glycoprotein</keyword>
<dbReference type="OrthoDB" id="8881832at2759"/>
<dbReference type="RefSeq" id="XP_007436702.2">
    <property type="nucleotide sequence ID" value="XM_007436640.3"/>
</dbReference>
<keyword evidence="7 19" id="KW-1133">Transmembrane helix</keyword>
<comment type="similarity">
    <text evidence="17">Belongs to the G-protein coupled receptor 1 family.</text>
</comment>
<dbReference type="PANTHER" id="PTHR24232">
    <property type="entry name" value="G-PROTEIN COUPLED RECEPTOR"/>
    <property type="match status" value="1"/>
</dbReference>
<keyword evidence="5" id="KW-0356">Hemostasis</keyword>
<keyword evidence="10 19" id="KW-0472">Membrane</keyword>
<evidence type="ECO:0000256" key="14">
    <source>
        <dbReference type="ARBA" id="ARBA00023224"/>
    </source>
</evidence>
<feature type="disulfide bond" evidence="16">
    <location>
        <begin position="260"/>
        <end position="339"/>
    </location>
</feature>
<keyword evidence="9" id="KW-0094">Blood coagulation</keyword>
<dbReference type="PROSITE" id="PS00237">
    <property type="entry name" value="G_PROTEIN_RECEP_F1_1"/>
    <property type="match status" value="1"/>
</dbReference>
<dbReference type="CTD" id="2149"/>
<sequence>MSFVLASPNKYDNASFPHSPPPFLERGQTGGNGERREAASLQPPSRFGAEVSRGTSLGLARRRASFLHKAEGVRCARPLLRSSPAKAAMGQPLVLVTLGWVAVLVLPLHSFSSPQNGSSSKNDTRPGPRSFALREEEKYEPIPLSDNDAENALEIGSGSSSQNKTQILPTYRLSKDAEQFLSGGWLTVFVPAVYTLVVSLSLPLNITAVLLFLLKMKVKKPAVMYMLNLASADILFASVLPFRIAYHFSGNHWPFGSAVCRFVTATFYCNMYCSILLMTVISIDRFLAVVYPMQSLSWRTLRRASVVCFAIWLVSIAGVVPLLTTEQTKHISSLNITTCHDVLLEEELKGYYLIFFTIFCSFLFFVPLIVCTVCYVCIIWCLSSSDIAAKPGRKTRALLLSVAVFFIFIICFGPTNVLLLAHYIHFSYNNYTGNIYFVYLLCVCISSVSCCIDPLIYYYASSECQRHLSNLLCCRKDSELCSLSSNNPLGSRTSHRATCTSTIDNSLYRKLLA</sequence>
<accession>A0A9F2WIU9</accession>
<dbReference type="InterPro" id="IPR017452">
    <property type="entry name" value="GPCR_Rhodpsn_7TM"/>
</dbReference>
<evidence type="ECO:0000259" key="20">
    <source>
        <dbReference type="PROSITE" id="PS50262"/>
    </source>
</evidence>
<dbReference type="Proteomes" id="UP000695026">
    <property type="component" value="Unplaced"/>
</dbReference>
<evidence type="ECO:0000256" key="7">
    <source>
        <dbReference type="ARBA" id="ARBA00022989"/>
    </source>
</evidence>
<comment type="subcellular location">
    <subcellularLocation>
        <location evidence="1">Cell membrane</location>
        <topology evidence="1">Multi-pass membrane protein</topology>
    </subcellularLocation>
</comment>
<organism evidence="21 22">
    <name type="scientific">Python bivittatus</name>
    <name type="common">Burmese python</name>
    <name type="synonym">Python molurus bivittatus</name>
    <dbReference type="NCBI Taxonomy" id="176946"/>
    <lineage>
        <taxon>Eukaryota</taxon>
        <taxon>Metazoa</taxon>
        <taxon>Chordata</taxon>
        <taxon>Craniata</taxon>
        <taxon>Vertebrata</taxon>
        <taxon>Euteleostomi</taxon>
        <taxon>Lepidosauria</taxon>
        <taxon>Squamata</taxon>
        <taxon>Bifurcata</taxon>
        <taxon>Unidentata</taxon>
        <taxon>Episquamata</taxon>
        <taxon>Toxicofera</taxon>
        <taxon>Serpentes</taxon>
        <taxon>Henophidia</taxon>
        <taxon>Pythonidae</taxon>
        <taxon>Python</taxon>
    </lineage>
</organism>
<dbReference type="SUPFAM" id="SSF81321">
    <property type="entry name" value="Family A G protein-coupled receptor-like"/>
    <property type="match status" value="1"/>
</dbReference>
<dbReference type="Pfam" id="PF00001">
    <property type="entry name" value="7tm_1"/>
    <property type="match status" value="1"/>
</dbReference>
<feature type="transmembrane region" description="Helical" evidence="19">
    <location>
        <begin position="398"/>
        <end position="424"/>
    </location>
</feature>
<evidence type="ECO:0000256" key="11">
    <source>
        <dbReference type="ARBA" id="ARBA00023157"/>
    </source>
</evidence>
<reference evidence="22" key="1">
    <citation type="submission" date="2025-08" db="UniProtKB">
        <authorList>
            <consortium name="RefSeq"/>
        </authorList>
    </citation>
    <scope>IDENTIFICATION</scope>
    <source>
        <tissue evidence="22">Liver</tissue>
    </source>
</reference>
<keyword evidence="3" id="KW-1003">Cell membrane</keyword>
<evidence type="ECO:0000256" key="17">
    <source>
        <dbReference type="RuleBase" id="RU000688"/>
    </source>
</evidence>
<evidence type="ECO:0000256" key="6">
    <source>
        <dbReference type="ARBA" id="ARBA00022729"/>
    </source>
</evidence>
<proteinExistence type="inferred from homology"/>